<comment type="caution">
    <text evidence="1">The sequence shown here is derived from an EMBL/GenBank/DDBJ whole genome shotgun (WGS) entry which is preliminary data.</text>
</comment>
<accession>A0ABT8K924</accession>
<name>A0ABT8K924_9MICO</name>
<dbReference type="RefSeq" id="WP_301210373.1">
    <property type="nucleotide sequence ID" value="NZ_JAROCF010000001.1"/>
</dbReference>
<gene>
    <name evidence="1" type="ORF">P5G50_05705</name>
</gene>
<evidence type="ECO:0000313" key="2">
    <source>
        <dbReference type="Proteomes" id="UP001174208"/>
    </source>
</evidence>
<dbReference type="EMBL" id="JAROCF010000001">
    <property type="protein sequence ID" value="MDN4613945.1"/>
    <property type="molecule type" value="Genomic_DNA"/>
</dbReference>
<reference evidence="1" key="1">
    <citation type="submission" date="2023-06" db="EMBL/GenBank/DDBJ databases">
        <title>MT1 and MT2 Draft Genomes of Novel Species.</title>
        <authorList>
            <person name="Venkateswaran K."/>
        </authorList>
    </citation>
    <scope>NUCLEOTIDE SEQUENCE</scope>
    <source>
        <strain evidence="1">F6_8S_P_1B</strain>
    </source>
</reference>
<sequence length="73" mass="7993">MANTTWAQGMEHGWVARPARTNGGEPIRAAHRRFVLSDWLPAAIAARGGRVTRETDRALADLRAAQDARSIGR</sequence>
<proteinExistence type="predicted"/>
<evidence type="ECO:0000313" key="1">
    <source>
        <dbReference type="EMBL" id="MDN4613945.1"/>
    </source>
</evidence>
<protein>
    <submittedName>
        <fullName evidence="1">Uncharacterized protein</fullName>
    </submittedName>
</protein>
<dbReference type="Proteomes" id="UP001174208">
    <property type="component" value="Unassembled WGS sequence"/>
</dbReference>
<organism evidence="1 2">
    <name type="scientific">Leifsonia williamsii</name>
    <dbReference type="NCBI Taxonomy" id="3035919"/>
    <lineage>
        <taxon>Bacteria</taxon>
        <taxon>Bacillati</taxon>
        <taxon>Actinomycetota</taxon>
        <taxon>Actinomycetes</taxon>
        <taxon>Micrococcales</taxon>
        <taxon>Microbacteriaceae</taxon>
        <taxon>Leifsonia</taxon>
    </lineage>
</organism>
<keyword evidence="2" id="KW-1185">Reference proteome</keyword>